<protein>
    <submittedName>
        <fullName evidence="10">BCCT family transporter</fullName>
    </submittedName>
</protein>
<feature type="region of interest" description="Disordered" evidence="8">
    <location>
        <begin position="615"/>
        <end position="646"/>
    </location>
</feature>
<evidence type="ECO:0000256" key="3">
    <source>
        <dbReference type="ARBA" id="ARBA00022448"/>
    </source>
</evidence>
<comment type="similarity">
    <text evidence="2">Belongs to the BCCT transporter (TC 2.A.15) family.</text>
</comment>
<feature type="transmembrane region" description="Helical" evidence="9">
    <location>
        <begin position="524"/>
        <end position="544"/>
    </location>
</feature>
<name>A0A6B8TD51_9CORY</name>
<feature type="transmembrane region" description="Helical" evidence="9">
    <location>
        <begin position="366"/>
        <end position="383"/>
    </location>
</feature>
<evidence type="ECO:0000256" key="5">
    <source>
        <dbReference type="ARBA" id="ARBA00022692"/>
    </source>
</evidence>
<dbReference type="AlphaFoldDB" id="A0A6B8TD51"/>
<keyword evidence="7 9" id="KW-0472">Membrane</keyword>
<evidence type="ECO:0000313" key="11">
    <source>
        <dbReference type="Proteomes" id="UP000426857"/>
    </source>
</evidence>
<feature type="transmembrane region" description="Helical" evidence="9">
    <location>
        <begin position="98"/>
        <end position="118"/>
    </location>
</feature>
<dbReference type="InterPro" id="IPR000060">
    <property type="entry name" value="BCCT_transptr"/>
</dbReference>
<accession>A0A6B8TD51</accession>
<organism evidence="10 11">
    <name type="scientific">Corynebacterium xerosis</name>
    <dbReference type="NCBI Taxonomy" id="1725"/>
    <lineage>
        <taxon>Bacteria</taxon>
        <taxon>Bacillati</taxon>
        <taxon>Actinomycetota</taxon>
        <taxon>Actinomycetes</taxon>
        <taxon>Mycobacteriales</taxon>
        <taxon>Corynebacteriaceae</taxon>
        <taxon>Corynebacterium</taxon>
    </lineage>
</organism>
<sequence length="646" mass="69829">MNPQDSIPAEQTPAGRAAPATGDGRADTGKGEGKPRSIQEAGADGKKRTKFRWLKTDPLIFFTSVGFILAFVIATVALGDTARETYSAASGWVTANLGWLFIGGVSVSLLFLVGVFVSRYGNLVLGDDDEEPEYSFTEWFAMLFAGGTGSMLMFWGVAEPMNHAINSPRGLDPMSIEARQEAMGFTIYHLGIHMWVIMALPGLALGYFIYKRKLPPRVSSIFAPLLGDKIYAWPGKLIDSVAIIGTVFGIAVSVGMGAMQINSGASRVLGLPETSLIQLLLIAAIIVVASISVARGLDKGIKLLSNLNIWMAVALMVFVLLMGPTLTLLKQVVDTVGIYAGELPRNMFWTDSYNLNPEWSQGTWTVFYWAWTICWSPFVGMFVARISRGRSVRQFIAGVIGLPTVFVIIWFSIFGRAGFELEASKPGVLSGPVVAGEDPAPALFILLEQYPLATAMSVFALLIIMIFFVTSIDSAAMVTDMMSTGEENKAPTSYRILWGIMIGAVAGAMLVISGESGILALQEVVILIGVPFFFMHFIMMWSLVKGMGDDHMAVHRPKTRRWGKTDTPEKLAAHEAMPAPGYDEDGNELPPIEYTYDEDGTLVIAGDIRVEGEIIDDPAVDPAVEPDTDIIDDPADADAGPAGSPK</sequence>
<dbReference type="NCBIfam" id="TIGR00842">
    <property type="entry name" value="bcct"/>
    <property type="match status" value="1"/>
</dbReference>
<feature type="transmembrane region" description="Helical" evidence="9">
    <location>
        <begin position="450"/>
        <end position="472"/>
    </location>
</feature>
<dbReference type="GO" id="GO:0022857">
    <property type="term" value="F:transmembrane transporter activity"/>
    <property type="evidence" value="ECO:0007669"/>
    <property type="project" value="InterPro"/>
</dbReference>
<keyword evidence="5 9" id="KW-0812">Transmembrane</keyword>
<gene>
    <name evidence="10" type="ORF">FOB82_01555</name>
</gene>
<evidence type="ECO:0000256" key="6">
    <source>
        <dbReference type="ARBA" id="ARBA00022989"/>
    </source>
</evidence>
<dbReference type="RefSeq" id="WP_155867472.1">
    <property type="nucleotide sequence ID" value="NZ_CP046322.1"/>
</dbReference>
<dbReference type="GO" id="GO:0005886">
    <property type="term" value="C:plasma membrane"/>
    <property type="evidence" value="ECO:0007669"/>
    <property type="project" value="UniProtKB-SubCell"/>
</dbReference>
<feature type="transmembrane region" description="Helical" evidence="9">
    <location>
        <begin position="309"/>
        <end position="329"/>
    </location>
</feature>
<proteinExistence type="inferred from homology"/>
<feature type="transmembrane region" description="Helical" evidence="9">
    <location>
        <begin position="395"/>
        <end position="414"/>
    </location>
</feature>
<dbReference type="EMBL" id="CP046322">
    <property type="protein sequence ID" value="QGS33828.1"/>
    <property type="molecule type" value="Genomic_DNA"/>
</dbReference>
<dbReference type="Proteomes" id="UP000426857">
    <property type="component" value="Chromosome"/>
</dbReference>
<feature type="region of interest" description="Disordered" evidence="8">
    <location>
        <begin position="1"/>
        <end position="44"/>
    </location>
</feature>
<feature type="compositionally biased region" description="Acidic residues" evidence="8">
    <location>
        <begin position="615"/>
        <end position="636"/>
    </location>
</feature>
<feature type="transmembrane region" description="Helical" evidence="9">
    <location>
        <begin position="59"/>
        <end position="78"/>
    </location>
</feature>
<comment type="subcellular location">
    <subcellularLocation>
        <location evidence="1">Cell membrane</location>
        <topology evidence="1">Multi-pass membrane protein</topology>
    </subcellularLocation>
</comment>
<feature type="transmembrane region" description="Helical" evidence="9">
    <location>
        <begin position="276"/>
        <end position="297"/>
    </location>
</feature>
<evidence type="ECO:0000256" key="7">
    <source>
        <dbReference type="ARBA" id="ARBA00023136"/>
    </source>
</evidence>
<evidence type="ECO:0000256" key="1">
    <source>
        <dbReference type="ARBA" id="ARBA00004651"/>
    </source>
</evidence>
<reference evidence="10 11" key="1">
    <citation type="submission" date="2019-11" db="EMBL/GenBank/DDBJ databases">
        <title>FDA dAtabase for Regulatory Grade micrObial Sequences (FDA-ARGOS): Supporting development and validation of Infectious Disease Dx tests.</title>
        <authorList>
            <person name="Kerrigan L."/>
            <person name="Long C."/>
            <person name="Tallon L."/>
            <person name="Sadzewicz L."/>
            <person name="Vavikolanu K."/>
            <person name="Mehta A."/>
            <person name="Aluvathingal J."/>
            <person name="Nadendla S."/>
            <person name="Yan Y."/>
            <person name="Sichtig H."/>
        </authorList>
    </citation>
    <scope>NUCLEOTIDE SEQUENCE [LARGE SCALE GENOMIC DNA]</scope>
    <source>
        <strain evidence="10 11">FDAARGOS_674</strain>
    </source>
</reference>
<dbReference type="KEGG" id="cxe:FOB82_01555"/>
<feature type="compositionally biased region" description="Low complexity" evidence="8">
    <location>
        <begin position="637"/>
        <end position="646"/>
    </location>
</feature>
<feature type="compositionally biased region" description="Basic and acidic residues" evidence="8">
    <location>
        <begin position="24"/>
        <end position="37"/>
    </location>
</feature>
<keyword evidence="3" id="KW-0813">Transport</keyword>
<feature type="transmembrane region" description="Helical" evidence="9">
    <location>
        <begin position="192"/>
        <end position="210"/>
    </location>
</feature>
<evidence type="ECO:0000256" key="8">
    <source>
        <dbReference type="SAM" id="MobiDB-lite"/>
    </source>
</evidence>
<keyword evidence="6 9" id="KW-1133">Transmembrane helix</keyword>
<keyword evidence="4" id="KW-1003">Cell membrane</keyword>
<feature type="transmembrane region" description="Helical" evidence="9">
    <location>
        <begin position="139"/>
        <end position="158"/>
    </location>
</feature>
<dbReference type="PANTHER" id="PTHR30047:SF7">
    <property type="entry name" value="HIGH-AFFINITY CHOLINE TRANSPORT PROTEIN"/>
    <property type="match status" value="1"/>
</dbReference>
<evidence type="ECO:0000256" key="4">
    <source>
        <dbReference type="ARBA" id="ARBA00022475"/>
    </source>
</evidence>
<feature type="transmembrane region" description="Helical" evidence="9">
    <location>
        <begin position="493"/>
        <end position="512"/>
    </location>
</feature>
<dbReference type="Pfam" id="PF02028">
    <property type="entry name" value="BCCT"/>
    <property type="match status" value="1"/>
</dbReference>
<evidence type="ECO:0000256" key="2">
    <source>
        <dbReference type="ARBA" id="ARBA00005658"/>
    </source>
</evidence>
<evidence type="ECO:0000313" key="10">
    <source>
        <dbReference type="EMBL" id="QGS33828.1"/>
    </source>
</evidence>
<evidence type="ECO:0000256" key="9">
    <source>
        <dbReference type="SAM" id="Phobius"/>
    </source>
</evidence>
<dbReference type="PANTHER" id="PTHR30047">
    <property type="entry name" value="HIGH-AFFINITY CHOLINE TRANSPORT PROTEIN-RELATED"/>
    <property type="match status" value="1"/>
</dbReference>
<feature type="transmembrane region" description="Helical" evidence="9">
    <location>
        <begin position="237"/>
        <end position="256"/>
    </location>
</feature>